<dbReference type="Proteomes" id="UP000035213">
    <property type="component" value="Chromosome"/>
</dbReference>
<proteinExistence type="predicted"/>
<dbReference type="KEGG" id="cgn:OK18_00885"/>
<dbReference type="STRING" id="1324352.OK18_00885"/>
<evidence type="ECO:0000313" key="2">
    <source>
        <dbReference type="Proteomes" id="UP000035213"/>
    </source>
</evidence>
<protein>
    <submittedName>
        <fullName evidence="1">Uncharacterized protein</fullName>
    </submittedName>
</protein>
<evidence type="ECO:0000313" key="1">
    <source>
        <dbReference type="EMBL" id="AKK71384.1"/>
    </source>
</evidence>
<dbReference type="PATRIC" id="fig|1324352.5.peg.193"/>
<dbReference type="AlphaFoldDB" id="A0A0G3LXL6"/>
<organism evidence="1 2">
    <name type="scientific">Chryseobacterium gallinarum</name>
    <dbReference type="NCBI Taxonomy" id="1324352"/>
    <lineage>
        <taxon>Bacteria</taxon>
        <taxon>Pseudomonadati</taxon>
        <taxon>Bacteroidota</taxon>
        <taxon>Flavobacteriia</taxon>
        <taxon>Flavobacteriales</taxon>
        <taxon>Weeksellaceae</taxon>
        <taxon>Chryseobacterium group</taxon>
        <taxon>Chryseobacterium</taxon>
    </lineage>
</organism>
<name>A0A0G3LXL6_CHRGL</name>
<sequence length="178" mass="20191">MNINLIELETEKHHFLTPAAGTNFGHAASICLESQGHDISVDIAGEGHYCKIYKTIRYDVNNQMKRTWGDEEYTTEQGAYGVALLVASAEMNVKAIEKSRKKTGIDYWLGTEDNDFLFQRKVRLEVSGIRNGTDYQLNQRFDNKMEQSEKSDTTKLPALIVVVEFSSPRIKTGLRNIL</sequence>
<dbReference type="OrthoDB" id="965491at2"/>
<gene>
    <name evidence="1" type="ORF">OK18_00885</name>
</gene>
<dbReference type="EMBL" id="CP009928">
    <property type="protein sequence ID" value="AKK71384.1"/>
    <property type="molecule type" value="Genomic_DNA"/>
</dbReference>
<accession>A0A0G3LXL6</accession>
<reference evidence="1 2" key="1">
    <citation type="submission" date="2014-11" db="EMBL/GenBank/DDBJ databases">
        <authorList>
            <person name="Park G.-S."/>
            <person name="Hong S.-J."/>
            <person name="Jung B.K."/>
            <person name="Khan A.R."/>
            <person name="Kwak Y."/>
            <person name="Shin J.-H."/>
        </authorList>
    </citation>
    <scope>NUCLEOTIDE SEQUENCE [LARGE SCALE GENOMIC DNA]</scope>
    <source>
        <strain evidence="1 2">DSM 27622</strain>
    </source>
</reference>
<dbReference type="RefSeq" id="WP_053326775.1">
    <property type="nucleotide sequence ID" value="NZ_CP009928.1"/>
</dbReference>